<gene>
    <name evidence="1" type="ORF">QYT958_LOCUS44685</name>
</gene>
<dbReference type="InterPro" id="IPR003109">
    <property type="entry name" value="GoLoco_motif"/>
</dbReference>
<evidence type="ECO:0000313" key="2">
    <source>
        <dbReference type="Proteomes" id="UP000663848"/>
    </source>
</evidence>
<dbReference type="AlphaFoldDB" id="A0A822ED01"/>
<dbReference type="EMBL" id="CAJOBR010070486">
    <property type="protein sequence ID" value="CAF5098055.1"/>
    <property type="molecule type" value="Genomic_DNA"/>
</dbReference>
<protein>
    <submittedName>
        <fullName evidence="1">Uncharacterized protein</fullName>
    </submittedName>
</protein>
<dbReference type="Pfam" id="PF02188">
    <property type="entry name" value="GoLoco"/>
    <property type="match status" value="1"/>
</dbReference>
<reference evidence="1" key="1">
    <citation type="submission" date="2021-02" db="EMBL/GenBank/DDBJ databases">
        <authorList>
            <person name="Nowell W R."/>
        </authorList>
    </citation>
    <scope>NUCLEOTIDE SEQUENCE</scope>
</reference>
<comment type="caution">
    <text evidence="1">The sequence shown here is derived from an EMBL/GenBank/DDBJ whole genome shotgun (WGS) entry which is preliminary data.</text>
</comment>
<proteinExistence type="predicted"/>
<sequence>SLPADHDELVDLVCRMQKTRFDDQRCDFKSSLDNKNAISEQRKHFHFMI</sequence>
<accession>A0A822ED01</accession>
<organism evidence="1 2">
    <name type="scientific">Rotaria socialis</name>
    <dbReference type="NCBI Taxonomy" id="392032"/>
    <lineage>
        <taxon>Eukaryota</taxon>
        <taxon>Metazoa</taxon>
        <taxon>Spiralia</taxon>
        <taxon>Gnathifera</taxon>
        <taxon>Rotifera</taxon>
        <taxon>Eurotatoria</taxon>
        <taxon>Bdelloidea</taxon>
        <taxon>Philodinida</taxon>
        <taxon>Philodinidae</taxon>
        <taxon>Rotaria</taxon>
    </lineage>
</organism>
<dbReference type="Proteomes" id="UP000663848">
    <property type="component" value="Unassembled WGS sequence"/>
</dbReference>
<dbReference type="GO" id="GO:0030695">
    <property type="term" value="F:GTPase regulator activity"/>
    <property type="evidence" value="ECO:0007669"/>
    <property type="project" value="InterPro"/>
</dbReference>
<feature type="non-terminal residue" evidence="1">
    <location>
        <position position="1"/>
    </location>
</feature>
<name>A0A822ED01_9BILA</name>
<evidence type="ECO:0000313" key="1">
    <source>
        <dbReference type="EMBL" id="CAF5098055.1"/>
    </source>
</evidence>
<dbReference type="PROSITE" id="PS50877">
    <property type="entry name" value="GOLOCO"/>
    <property type="match status" value="1"/>
</dbReference>